<proteinExistence type="predicted"/>
<name>A0A6J4QSI5_9ACTN</name>
<reference evidence="2" key="1">
    <citation type="submission" date="2020-02" db="EMBL/GenBank/DDBJ databases">
        <authorList>
            <person name="Meier V. D."/>
        </authorList>
    </citation>
    <scope>NUCLEOTIDE SEQUENCE</scope>
    <source>
        <strain evidence="2">AVDCRST_MAG01</strain>
    </source>
</reference>
<sequence>ARFGPRVQPAPRLQHGLPALRGRRLRHPV</sequence>
<dbReference type="AlphaFoldDB" id="A0A6J4QSI5"/>
<feature type="non-terminal residue" evidence="2">
    <location>
        <position position="29"/>
    </location>
</feature>
<evidence type="ECO:0000256" key="1">
    <source>
        <dbReference type="SAM" id="MobiDB-lite"/>
    </source>
</evidence>
<gene>
    <name evidence="2" type="ORF">AVDCRST_MAG01-01-4551</name>
</gene>
<evidence type="ECO:0000313" key="2">
    <source>
        <dbReference type="EMBL" id="CAA9450715.1"/>
    </source>
</evidence>
<organism evidence="2">
    <name type="scientific">uncultured Rubrobacteraceae bacterium</name>
    <dbReference type="NCBI Taxonomy" id="349277"/>
    <lineage>
        <taxon>Bacteria</taxon>
        <taxon>Bacillati</taxon>
        <taxon>Actinomycetota</taxon>
        <taxon>Rubrobacteria</taxon>
        <taxon>Rubrobacterales</taxon>
        <taxon>Rubrobacteraceae</taxon>
        <taxon>environmental samples</taxon>
    </lineage>
</organism>
<accession>A0A6J4QSI5</accession>
<feature type="non-terminal residue" evidence="2">
    <location>
        <position position="1"/>
    </location>
</feature>
<dbReference type="EMBL" id="CADCUW010000589">
    <property type="protein sequence ID" value="CAA9450715.1"/>
    <property type="molecule type" value="Genomic_DNA"/>
</dbReference>
<protein>
    <submittedName>
        <fullName evidence="2">Uncharacterized protein</fullName>
    </submittedName>
</protein>
<feature type="region of interest" description="Disordered" evidence="1">
    <location>
        <begin position="1"/>
        <end position="29"/>
    </location>
</feature>